<gene>
    <name evidence="17" type="ORF">SeMB42_g07509</name>
</gene>
<evidence type="ECO:0000256" key="5">
    <source>
        <dbReference type="ARBA" id="ARBA00022692"/>
    </source>
</evidence>
<evidence type="ECO:0000256" key="8">
    <source>
        <dbReference type="ARBA" id="ARBA00022786"/>
    </source>
</evidence>
<dbReference type="Pfam" id="PF13920">
    <property type="entry name" value="zf-C3HC4_3"/>
    <property type="match status" value="1"/>
</dbReference>
<evidence type="ECO:0000256" key="14">
    <source>
        <dbReference type="PROSITE-ProRule" id="PRU00175"/>
    </source>
</evidence>
<evidence type="ECO:0000256" key="11">
    <source>
        <dbReference type="ARBA" id="ARBA00022989"/>
    </source>
</evidence>
<feature type="compositionally biased region" description="Low complexity" evidence="15">
    <location>
        <begin position="60"/>
        <end position="93"/>
    </location>
</feature>
<feature type="domain" description="RING-type" evidence="16">
    <location>
        <begin position="427"/>
        <end position="462"/>
    </location>
</feature>
<dbReference type="Proteomes" id="UP000317494">
    <property type="component" value="Unassembled WGS sequence"/>
</dbReference>
<sequence length="473" mass="51622">MDQQLQIPMGNYISAMFDHGVPKSKAMPDGPTAPGNKSSKKGASPKEAPSYLVVEDAKNASKTPATTPSKSPKPKTPSSKKSSAVSKKMAAKAASKKSKRTTATLGKKKSAASTSTSTAGTSTVPATRNATQKKKKAGKRDMREVPWDVIISVAATTATALIYRGLQREASVVAGAKQLLNEKDVLTAEPGVFAVVQGLARAHHDNELLSCGTAGDIKAILHEQVLQRHYAKWSELWKEWIRYSQVLTTNFRSIPFQVCSLVDDKTVLAHVPPPSSTPADLDLDTVNVSFAPSSDKSFAQGIVEVFQSERQLGLETIDKALTPNGHITVLGEVALGEKGLVQLIRPTKRLPYIISRRTYADIVASRVFSATVSKYVMYGCLGGLCVVLGRRLWKWYQKWQVTQKVKQLRSSSRGRPSTTCIPENELCVVCVERRRNTLVLECGHLFLCDTCCSACETCPVCRAPILRRIRTYM</sequence>
<evidence type="ECO:0000256" key="3">
    <source>
        <dbReference type="ARBA" id="ARBA00012483"/>
    </source>
</evidence>
<dbReference type="EMBL" id="QEAN01000544">
    <property type="protein sequence ID" value="TPX33155.1"/>
    <property type="molecule type" value="Genomic_DNA"/>
</dbReference>
<dbReference type="Gene3D" id="3.30.40.10">
    <property type="entry name" value="Zinc/RING finger domain, C3HC4 (zinc finger)"/>
    <property type="match status" value="1"/>
</dbReference>
<feature type="compositionally biased region" description="Low complexity" evidence="15">
    <location>
        <begin position="111"/>
        <end position="127"/>
    </location>
</feature>
<keyword evidence="18" id="KW-1185">Reference proteome</keyword>
<evidence type="ECO:0000256" key="1">
    <source>
        <dbReference type="ARBA" id="ARBA00000900"/>
    </source>
</evidence>
<dbReference type="InterPro" id="IPR001841">
    <property type="entry name" value="Znf_RING"/>
</dbReference>
<name>A0A507C6P6_9FUNG</name>
<evidence type="ECO:0000259" key="16">
    <source>
        <dbReference type="PROSITE" id="PS50089"/>
    </source>
</evidence>
<evidence type="ECO:0000256" key="13">
    <source>
        <dbReference type="ARBA" id="ARBA00023136"/>
    </source>
</evidence>
<evidence type="ECO:0000256" key="15">
    <source>
        <dbReference type="SAM" id="MobiDB-lite"/>
    </source>
</evidence>
<dbReference type="PROSITE" id="PS50089">
    <property type="entry name" value="ZF_RING_2"/>
    <property type="match status" value="1"/>
</dbReference>
<evidence type="ECO:0000256" key="6">
    <source>
        <dbReference type="ARBA" id="ARBA00022723"/>
    </source>
</evidence>
<dbReference type="InterPro" id="IPR013083">
    <property type="entry name" value="Znf_RING/FYVE/PHD"/>
</dbReference>
<evidence type="ECO:0000313" key="17">
    <source>
        <dbReference type="EMBL" id="TPX33155.1"/>
    </source>
</evidence>
<evidence type="ECO:0000256" key="9">
    <source>
        <dbReference type="ARBA" id="ARBA00022787"/>
    </source>
</evidence>
<dbReference type="STRING" id="286115.A0A507C6P6"/>
<keyword evidence="4" id="KW-0808">Transferase</keyword>
<evidence type="ECO:0000256" key="10">
    <source>
        <dbReference type="ARBA" id="ARBA00022833"/>
    </source>
</evidence>
<dbReference type="GO" id="GO:0008270">
    <property type="term" value="F:zinc ion binding"/>
    <property type="evidence" value="ECO:0007669"/>
    <property type="project" value="UniProtKB-KW"/>
</dbReference>
<comment type="caution">
    <text evidence="17">The sequence shown here is derived from an EMBL/GenBank/DDBJ whole genome shotgun (WGS) entry which is preliminary data.</text>
</comment>
<dbReference type="PANTHER" id="PTHR12183:SF32">
    <property type="entry name" value="MITOCHONDRIAL E3 UBIQUITIN PROTEIN LIGASE 1"/>
    <property type="match status" value="1"/>
</dbReference>
<dbReference type="GO" id="GO:0005741">
    <property type="term" value="C:mitochondrial outer membrane"/>
    <property type="evidence" value="ECO:0007669"/>
    <property type="project" value="UniProtKB-SubCell"/>
</dbReference>
<evidence type="ECO:0000256" key="4">
    <source>
        <dbReference type="ARBA" id="ARBA00022679"/>
    </source>
</evidence>
<dbReference type="Pfam" id="PF12483">
    <property type="entry name" value="GIDE"/>
    <property type="match status" value="1"/>
</dbReference>
<comment type="catalytic activity">
    <reaction evidence="1">
        <text>S-ubiquitinyl-[E2 ubiquitin-conjugating enzyme]-L-cysteine + [acceptor protein]-L-lysine = [E2 ubiquitin-conjugating enzyme]-L-cysteine + N(6)-ubiquitinyl-[acceptor protein]-L-lysine.</text>
        <dbReference type="EC" id="2.3.2.27"/>
    </reaction>
</comment>
<keyword evidence="5" id="KW-0812">Transmembrane</keyword>
<dbReference type="AlphaFoldDB" id="A0A507C6P6"/>
<dbReference type="PANTHER" id="PTHR12183">
    <property type="entry name" value="MITOCHONDRIAL UBIQUITIN LIGASE ACTIVATOR OF NFKB 1"/>
    <property type="match status" value="1"/>
</dbReference>
<evidence type="ECO:0000256" key="12">
    <source>
        <dbReference type="ARBA" id="ARBA00023128"/>
    </source>
</evidence>
<keyword evidence="6" id="KW-0479">Metal-binding</keyword>
<keyword evidence="9" id="KW-1000">Mitochondrion outer membrane</keyword>
<organism evidence="17 18">
    <name type="scientific">Synchytrium endobioticum</name>
    <dbReference type="NCBI Taxonomy" id="286115"/>
    <lineage>
        <taxon>Eukaryota</taxon>
        <taxon>Fungi</taxon>
        <taxon>Fungi incertae sedis</taxon>
        <taxon>Chytridiomycota</taxon>
        <taxon>Chytridiomycota incertae sedis</taxon>
        <taxon>Chytridiomycetes</taxon>
        <taxon>Synchytriales</taxon>
        <taxon>Synchytriaceae</taxon>
        <taxon>Synchytrium</taxon>
    </lineage>
</organism>
<accession>A0A507C6P6</accession>
<proteinExistence type="predicted"/>
<keyword evidence="13" id="KW-0472">Membrane</keyword>
<dbReference type="GO" id="GO:0061630">
    <property type="term" value="F:ubiquitin protein ligase activity"/>
    <property type="evidence" value="ECO:0007669"/>
    <property type="project" value="UniProtKB-EC"/>
</dbReference>
<keyword evidence="10" id="KW-0862">Zinc</keyword>
<keyword evidence="11" id="KW-1133">Transmembrane helix</keyword>
<feature type="compositionally biased region" description="Basic residues" evidence="15">
    <location>
        <begin position="94"/>
        <end position="110"/>
    </location>
</feature>
<comment type="subcellular location">
    <subcellularLocation>
        <location evidence="2">Mitochondrion outer membrane</location>
        <topology evidence="2">Multi-pass membrane protein</topology>
    </subcellularLocation>
</comment>
<dbReference type="SUPFAM" id="SSF57850">
    <property type="entry name" value="RING/U-box"/>
    <property type="match status" value="1"/>
</dbReference>
<dbReference type="InterPro" id="IPR051652">
    <property type="entry name" value="MDM2_MDM4_MUL1"/>
</dbReference>
<dbReference type="GO" id="GO:0016567">
    <property type="term" value="P:protein ubiquitination"/>
    <property type="evidence" value="ECO:0007669"/>
    <property type="project" value="InterPro"/>
</dbReference>
<dbReference type="InterPro" id="IPR022170">
    <property type="entry name" value="MUL1-like"/>
</dbReference>
<keyword evidence="12" id="KW-0496">Mitochondrion</keyword>
<protein>
    <recommendedName>
        <fullName evidence="3">RING-type E3 ubiquitin transferase</fullName>
        <ecNumber evidence="3">2.3.2.27</ecNumber>
    </recommendedName>
</protein>
<feature type="region of interest" description="Disordered" evidence="15">
    <location>
        <begin position="20"/>
        <end position="140"/>
    </location>
</feature>
<evidence type="ECO:0000313" key="18">
    <source>
        <dbReference type="Proteomes" id="UP000317494"/>
    </source>
</evidence>
<evidence type="ECO:0000256" key="2">
    <source>
        <dbReference type="ARBA" id="ARBA00004374"/>
    </source>
</evidence>
<dbReference type="VEuPathDB" id="FungiDB:SeMB42_g07509"/>
<keyword evidence="7 14" id="KW-0863">Zinc-finger</keyword>
<evidence type="ECO:0000256" key="7">
    <source>
        <dbReference type="ARBA" id="ARBA00022771"/>
    </source>
</evidence>
<dbReference type="EC" id="2.3.2.27" evidence="3"/>
<keyword evidence="8" id="KW-0833">Ubl conjugation pathway</keyword>
<reference evidence="17 18" key="1">
    <citation type="journal article" date="2019" name="Sci. Rep.">
        <title>Comparative genomics of chytrid fungi reveal insights into the obligate biotrophic and pathogenic lifestyle of Synchytrium endobioticum.</title>
        <authorList>
            <person name="van de Vossenberg B.T.L.H."/>
            <person name="Warris S."/>
            <person name="Nguyen H.D.T."/>
            <person name="van Gent-Pelzer M.P.E."/>
            <person name="Joly D.L."/>
            <person name="van de Geest H.C."/>
            <person name="Bonants P.J.M."/>
            <person name="Smith D.S."/>
            <person name="Levesque C.A."/>
            <person name="van der Lee T.A.J."/>
        </authorList>
    </citation>
    <scope>NUCLEOTIDE SEQUENCE [LARGE SCALE GENOMIC DNA]</scope>
    <source>
        <strain evidence="17 18">MB42</strain>
    </source>
</reference>